<dbReference type="Proteomes" id="UP001175227">
    <property type="component" value="Unassembled WGS sequence"/>
</dbReference>
<keyword evidence="2" id="KW-1185">Reference proteome</keyword>
<proteinExistence type="predicted"/>
<accession>A0AA39NSU5</accession>
<name>A0AA39NSU5_9AGAR</name>
<evidence type="ECO:0000313" key="1">
    <source>
        <dbReference type="EMBL" id="KAK0470858.1"/>
    </source>
</evidence>
<comment type="caution">
    <text evidence="1">The sequence shown here is derived from an EMBL/GenBank/DDBJ whole genome shotgun (WGS) entry which is preliminary data.</text>
</comment>
<protein>
    <submittedName>
        <fullName evidence="1">Uncharacterized protein</fullName>
    </submittedName>
</protein>
<dbReference type="EMBL" id="JAUEPR010000058">
    <property type="protein sequence ID" value="KAK0470858.1"/>
    <property type="molecule type" value="Genomic_DNA"/>
</dbReference>
<gene>
    <name evidence="1" type="ORF">IW261DRAFT_1672387</name>
</gene>
<evidence type="ECO:0000313" key="2">
    <source>
        <dbReference type="Proteomes" id="UP001175227"/>
    </source>
</evidence>
<dbReference type="AlphaFoldDB" id="A0AA39NSU5"/>
<reference evidence="1" key="1">
    <citation type="submission" date="2023-06" db="EMBL/GenBank/DDBJ databases">
        <authorList>
            <consortium name="Lawrence Berkeley National Laboratory"/>
            <person name="Ahrendt S."/>
            <person name="Sahu N."/>
            <person name="Indic B."/>
            <person name="Wong-Bajracharya J."/>
            <person name="Merenyi Z."/>
            <person name="Ke H.-M."/>
            <person name="Monk M."/>
            <person name="Kocsube S."/>
            <person name="Drula E."/>
            <person name="Lipzen A."/>
            <person name="Balint B."/>
            <person name="Henrissat B."/>
            <person name="Andreopoulos B."/>
            <person name="Martin F.M."/>
            <person name="Harder C.B."/>
            <person name="Rigling D."/>
            <person name="Ford K.L."/>
            <person name="Foster G.D."/>
            <person name="Pangilinan J."/>
            <person name="Papanicolaou A."/>
            <person name="Barry K."/>
            <person name="LaButti K."/>
            <person name="Viragh M."/>
            <person name="Koriabine M."/>
            <person name="Yan M."/>
            <person name="Riley R."/>
            <person name="Champramary S."/>
            <person name="Plett K.L."/>
            <person name="Tsai I.J."/>
            <person name="Slot J."/>
            <person name="Sipos G."/>
            <person name="Plett J."/>
            <person name="Nagy L.G."/>
            <person name="Grigoriev I.V."/>
        </authorList>
    </citation>
    <scope>NUCLEOTIDE SEQUENCE</scope>
    <source>
        <strain evidence="1">ICMP 16352</strain>
    </source>
</reference>
<organism evidence="1 2">
    <name type="scientific">Armillaria novae-zelandiae</name>
    <dbReference type="NCBI Taxonomy" id="153914"/>
    <lineage>
        <taxon>Eukaryota</taxon>
        <taxon>Fungi</taxon>
        <taxon>Dikarya</taxon>
        <taxon>Basidiomycota</taxon>
        <taxon>Agaricomycotina</taxon>
        <taxon>Agaricomycetes</taxon>
        <taxon>Agaricomycetidae</taxon>
        <taxon>Agaricales</taxon>
        <taxon>Marasmiineae</taxon>
        <taxon>Physalacriaceae</taxon>
        <taxon>Armillaria</taxon>
    </lineage>
</organism>
<sequence length="173" mass="19424">MVMGWFKHLILVCRSFSQLAPLLYVRSAISHYLFLFLHRGCHLTGCVTLLDGLLYNRATDQLYTRLDVREWPDLYDHTTNLCAPRRPQSAMDAHLPISHEDNPLYDGKTTPPTLMNDSTDVRLARAPEAGKLPLAMETRGEDGRWRVHAEWRGGAIGASVAGRAITTALLVNN</sequence>